<dbReference type="KEGG" id="cai:Caci_3379"/>
<evidence type="ECO:0000259" key="1">
    <source>
        <dbReference type="Pfam" id="PF13340"/>
    </source>
</evidence>
<accession>C7Q7U2</accession>
<evidence type="ECO:0000313" key="3">
    <source>
        <dbReference type="Proteomes" id="UP000000851"/>
    </source>
</evidence>
<dbReference type="InterPro" id="IPR052909">
    <property type="entry name" value="Transposase_6_like"/>
</dbReference>
<dbReference type="AlphaFoldDB" id="C7Q7U2"/>
<dbReference type="Proteomes" id="UP000000851">
    <property type="component" value="Chromosome"/>
</dbReference>
<dbReference type="Pfam" id="PF13340">
    <property type="entry name" value="DUF4096"/>
    <property type="match status" value="1"/>
</dbReference>
<sequence>MYGDLTDAEWDLLEPLLPIPPARGKGGRPRYRSRRELIDGIRWRFRESGRWDRIPDRYGPYQTTYALFYAWRKDGTWEQLVSALGAGPEARTIIPWVSAGGGVER</sequence>
<reference evidence="2 3" key="1">
    <citation type="journal article" date="2009" name="Stand. Genomic Sci.">
        <title>Complete genome sequence of Catenulispora acidiphila type strain (ID 139908).</title>
        <authorList>
            <person name="Copeland A."/>
            <person name="Lapidus A."/>
            <person name="Glavina Del Rio T."/>
            <person name="Nolan M."/>
            <person name="Lucas S."/>
            <person name="Chen F."/>
            <person name="Tice H."/>
            <person name="Cheng J.F."/>
            <person name="Bruce D."/>
            <person name="Goodwin L."/>
            <person name="Pitluck S."/>
            <person name="Mikhailova N."/>
            <person name="Pati A."/>
            <person name="Ivanova N."/>
            <person name="Mavromatis K."/>
            <person name="Chen A."/>
            <person name="Palaniappan K."/>
            <person name="Chain P."/>
            <person name="Land M."/>
            <person name="Hauser L."/>
            <person name="Chang Y.J."/>
            <person name="Jeffries C.D."/>
            <person name="Chertkov O."/>
            <person name="Brettin T."/>
            <person name="Detter J.C."/>
            <person name="Han C."/>
            <person name="Ali Z."/>
            <person name="Tindall B.J."/>
            <person name="Goker M."/>
            <person name="Bristow J."/>
            <person name="Eisen J.A."/>
            <person name="Markowitz V."/>
            <person name="Hugenholtz P."/>
            <person name="Kyrpides N.C."/>
            <person name="Klenk H.P."/>
        </authorList>
    </citation>
    <scope>NUCLEOTIDE SEQUENCE [LARGE SCALE GENOMIC DNA]</scope>
    <source>
        <strain evidence="3">DSM 44928 / JCM 14897 / NBRC 102108 / NRRL B-24433 / ID139908</strain>
    </source>
</reference>
<evidence type="ECO:0000313" key="2">
    <source>
        <dbReference type="EMBL" id="ACU72285.1"/>
    </source>
</evidence>
<keyword evidence="3" id="KW-1185">Reference proteome</keyword>
<name>C7Q7U2_CATAD</name>
<dbReference type="HOGENOM" id="CLU_055261_15_6_11"/>
<dbReference type="PANTHER" id="PTHR46637">
    <property type="entry name" value="TIS1421-TRANSPOSASE PROTEIN A"/>
    <property type="match status" value="1"/>
</dbReference>
<dbReference type="RefSeq" id="WP_012787578.1">
    <property type="nucleotide sequence ID" value="NC_013131.1"/>
</dbReference>
<dbReference type="InterPro" id="IPR025161">
    <property type="entry name" value="IS402-like_dom"/>
</dbReference>
<dbReference type="OrthoDB" id="4546548at2"/>
<feature type="domain" description="Insertion element IS402-like" evidence="1">
    <location>
        <begin position="5"/>
        <end position="80"/>
    </location>
</feature>
<dbReference type="eggNOG" id="COG3293">
    <property type="taxonomic scope" value="Bacteria"/>
</dbReference>
<dbReference type="InParanoid" id="C7Q7U2"/>
<dbReference type="PANTHER" id="PTHR46637:SF1">
    <property type="entry name" value="BLL5188 PROTEIN"/>
    <property type="match status" value="1"/>
</dbReference>
<protein>
    <submittedName>
        <fullName evidence="2">Transposase IS4 family protein</fullName>
    </submittedName>
</protein>
<gene>
    <name evidence="2" type="ordered locus">Caci_3379</name>
</gene>
<dbReference type="EMBL" id="CP001700">
    <property type="protein sequence ID" value="ACU72285.1"/>
    <property type="molecule type" value="Genomic_DNA"/>
</dbReference>
<dbReference type="STRING" id="479433.Caci_3379"/>
<proteinExistence type="predicted"/>
<organism evidence="2 3">
    <name type="scientific">Catenulispora acidiphila (strain DSM 44928 / JCM 14897 / NBRC 102108 / NRRL B-24433 / ID139908)</name>
    <dbReference type="NCBI Taxonomy" id="479433"/>
    <lineage>
        <taxon>Bacteria</taxon>
        <taxon>Bacillati</taxon>
        <taxon>Actinomycetota</taxon>
        <taxon>Actinomycetes</taxon>
        <taxon>Catenulisporales</taxon>
        <taxon>Catenulisporaceae</taxon>
        <taxon>Catenulispora</taxon>
    </lineage>
</organism>